<name>A0A8J9Y8G1_9NEOP</name>
<accession>A0A8J9Y8G1</accession>
<protein>
    <submittedName>
        <fullName evidence="2">Uncharacterized protein</fullName>
    </submittedName>
</protein>
<keyword evidence="3" id="KW-1185">Reference proteome</keyword>
<dbReference type="EMBL" id="OV170223">
    <property type="protein sequence ID" value="CAH0722919.1"/>
    <property type="molecule type" value="Genomic_DNA"/>
</dbReference>
<gene>
    <name evidence="2" type="ORF">BINO364_LOCUS8805</name>
</gene>
<feature type="region of interest" description="Disordered" evidence="1">
    <location>
        <begin position="118"/>
        <end position="142"/>
    </location>
</feature>
<sequence>MERGIKLFLVIARRFYQYDPREISSILGVPSRPSHLPEAEPILPGHTLLRPAIGMLKSSVKFPHKDLEDGSGVYGNIDNLGIRHDARNERLLYTGFRRFPSDYIMNKAKLHSHVLRTSATSEEGSVEKQKESIPNEQPMNGESTGKMKFLLDSKDIYNNIKVHKNAPEFNELMPKEYQEDNIREWWYYNADDYTPFDY</sequence>
<reference evidence="2" key="1">
    <citation type="submission" date="2021-12" db="EMBL/GenBank/DDBJ databases">
        <authorList>
            <person name="Martin H S."/>
        </authorList>
    </citation>
    <scope>NUCLEOTIDE SEQUENCE</scope>
</reference>
<dbReference type="Proteomes" id="UP000838878">
    <property type="component" value="Chromosome 3"/>
</dbReference>
<evidence type="ECO:0000313" key="2">
    <source>
        <dbReference type="EMBL" id="CAH0722919.1"/>
    </source>
</evidence>
<organism evidence="2 3">
    <name type="scientific">Brenthis ino</name>
    <name type="common">lesser marbled fritillary</name>
    <dbReference type="NCBI Taxonomy" id="405034"/>
    <lineage>
        <taxon>Eukaryota</taxon>
        <taxon>Metazoa</taxon>
        <taxon>Ecdysozoa</taxon>
        <taxon>Arthropoda</taxon>
        <taxon>Hexapoda</taxon>
        <taxon>Insecta</taxon>
        <taxon>Pterygota</taxon>
        <taxon>Neoptera</taxon>
        <taxon>Endopterygota</taxon>
        <taxon>Lepidoptera</taxon>
        <taxon>Glossata</taxon>
        <taxon>Ditrysia</taxon>
        <taxon>Papilionoidea</taxon>
        <taxon>Nymphalidae</taxon>
        <taxon>Heliconiinae</taxon>
        <taxon>Argynnini</taxon>
        <taxon>Brenthis</taxon>
    </lineage>
</organism>
<feature type="non-terminal residue" evidence="2">
    <location>
        <position position="198"/>
    </location>
</feature>
<dbReference type="OrthoDB" id="7484933at2759"/>
<proteinExistence type="predicted"/>
<evidence type="ECO:0000313" key="3">
    <source>
        <dbReference type="Proteomes" id="UP000838878"/>
    </source>
</evidence>
<evidence type="ECO:0000256" key="1">
    <source>
        <dbReference type="SAM" id="MobiDB-lite"/>
    </source>
</evidence>
<dbReference type="AlphaFoldDB" id="A0A8J9Y8G1"/>